<evidence type="ECO:0000256" key="6">
    <source>
        <dbReference type="SAM" id="Coils"/>
    </source>
</evidence>
<sequence length="567" mass="61399">MREGGVEERVGVSESLPRRRSHSSGGSSSSNSTNNSGNVVVGASSLSPHQVITTLPITSLPVTSLTVTSIPISTLPVTSLPLSPATSLPHIAPAPSTTLPHIAPASSLPHIAPATSTATSTSNFLAQLLNSGTYQVSSSDGGGQLGTLKTNLMAITNNNVKVPLVLPAEVVTSNSTSGSSSSSSSSSSGTGSSIKPVVTTALVAPPITLNAVTPSILKSEHSFSQAMSTWSPSFPHGTSKQSPPHQEPSSPLMVNIPSPPNKAFRVKSETDRVQYKEHRRVCHINAEQKRRSNLKSNFDVLHQLVPSISQNSNAKQISKALMLQKGAEYIHQLKSERQQLTEKADQLRAEIEALSNDISNSQAQLPATGAPMTHARYSKLKEMFVVYVRERTLASWKFYIFSLITEPLLESFNSSVSTSCLDDLCRSSLAWLDQQCSLNVLRPYVSSAMRKLSTTTSVLADPESLPEEVYRSVTKQETDRYHPSSMLTYSQAQYILPPVAIDPQHWFTSPSKQWERHLLTMLINATKSSQWGRRTSHHRHPTGPRVHFHTAVTAAAESEPHTSCSYT</sequence>
<evidence type="ECO:0000256" key="3">
    <source>
        <dbReference type="ARBA" id="ARBA00023125"/>
    </source>
</evidence>
<keyword evidence="10" id="KW-1185">Reference proteome</keyword>
<comment type="caution">
    <text evidence="9">The sequence shown here is derived from an EMBL/GenBank/DDBJ whole genome shotgun (WGS) entry which is preliminary data.</text>
</comment>
<feature type="compositionally biased region" description="Low complexity" evidence="7">
    <location>
        <begin position="23"/>
        <end position="41"/>
    </location>
</feature>
<evidence type="ECO:0000256" key="4">
    <source>
        <dbReference type="ARBA" id="ARBA00023163"/>
    </source>
</evidence>
<dbReference type="EMBL" id="JAWZYT010006243">
    <property type="protein sequence ID" value="KAK4288566.1"/>
    <property type="molecule type" value="Genomic_DNA"/>
</dbReference>
<name>A0AAE1NFR6_9EUCA</name>
<dbReference type="Proteomes" id="UP001292094">
    <property type="component" value="Unassembled WGS sequence"/>
</dbReference>
<dbReference type="GO" id="GO:0005634">
    <property type="term" value="C:nucleus"/>
    <property type="evidence" value="ECO:0007669"/>
    <property type="project" value="UniProtKB-SubCell"/>
</dbReference>
<gene>
    <name evidence="9" type="ORF">Pmani_038413</name>
</gene>
<evidence type="ECO:0000259" key="8">
    <source>
        <dbReference type="PROSITE" id="PS50888"/>
    </source>
</evidence>
<dbReference type="Gene3D" id="4.10.280.10">
    <property type="entry name" value="Helix-loop-helix DNA-binding domain"/>
    <property type="match status" value="1"/>
</dbReference>
<dbReference type="InterPro" id="IPR052207">
    <property type="entry name" value="Max-like/E-box_TFs"/>
</dbReference>
<dbReference type="SUPFAM" id="SSF47459">
    <property type="entry name" value="HLH, helix-loop-helix DNA-binding domain"/>
    <property type="match status" value="1"/>
</dbReference>
<evidence type="ECO:0000313" key="9">
    <source>
        <dbReference type="EMBL" id="KAK4288566.1"/>
    </source>
</evidence>
<feature type="compositionally biased region" description="Basic and acidic residues" evidence="7">
    <location>
        <begin position="1"/>
        <end position="11"/>
    </location>
</feature>
<dbReference type="GO" id="GO:0000981">
    <property type="term" value="F:DNA-binding transcription factor activity, RNA polymerase II-specific"/>
    <property type="evidence" value="ECO:0007669"/>
    <property type="project" value="TreeGrafter"/>
</dbReference>
<evidence type="ECO:0000313" key="10">
    <source>
        <dbReference type="Proteomes" id="UP001292094"/>
    </source>
</evidence>
<evidence type="ECO:0000256" key="5">
    <source>
        <dbReference type="ARBA" id="ARBA00023242"/>
    </source>
</evidence>
<evidence type="ECO:0000256" key="7">
    <source>
        <dbReference type="SAM" id="MobiDB-lite"/>
    </source>
</evidence>
<feature type="domain" description="BHLH" evidence="8">
    <location>
        <begin position="278"/>
        <end position="333"/>
    </location>
</feature>
<dbReference type="PANTHER" id="PTHR15741:SF37">
    <property type="entry name" value="LD38259P"/>
    <property type="match status" value="1"/>
</dbReference>
<evidence type="ECO:0000256" key="2">
    <source>
        <dbReference type="ARBA" id="ARBA00023015"/>
    </source>
</evidence>
<feature type="region of interest" description="Disordered" evidence="7">
    <location>
        <begin position="1"/>
        <end position="41"/>
    </location>
</feature>
<reference evidence="9" key="1">
    <citation type="submission" date="2023-11" db="EMBL/GenBank/DDBJ databases">
        <title>Genome assemblies of two species of porcelain crab, Petrolisthes cinctipes and Petrolisthes manimaculis (Anomura: Porcellanidae).</title>
        <authorList>
            <person name="Angst P."/>
        </authorList>
    </citation>
    <scope>NUCLEOTIDE SEQUENCE</scope>
    <source>
        <strain evidence="9">PB745_02</strain>
        <tissue evidence="9">Gill</tissue>
    </source>
</reference>
<keyword evidence="4" id="KW-0804">Transcription</keyword>
<dbReference type="Pfam" id="PF00010">
    <property type="entry name" value="HLH"/>
    <property type="match status" value="1"/>
</dbReference>
<feature type="region of interest" description="Disordered" evidence="7">
    <location>
        <begin position="172"/>
        <end position="194"/>
    </location>
</feature>
<accession>A0AAE1NFR6</accession>
<dbReference type="GO" id="GO:0046983">
    <property type="term" value="F:protein dimerization activity"/>
    <property type="evidence" value="ECO:0007669"/>
    <property type="project" value="InterPro"/>
</dbReference>
<organism evidence="9 10">
    <name type="scientific">Petrolisthes manimaculis</name>
    <dbReference type="NCBI Taxonomy" id="1843537"/>
    <lineage>
        <taxon>Eukaryota</taxon>
        <taxon>Metazoa</taxon>
        <taxon>Ecdysozoa</taxon>
        <taxon>Arthropoda</taxon>
        <taxon>Crustacea</taxon>
        <taxon>Multicrustacea</taxon>
        <taxon>Malacostraca</taxon>
        <taxon>Eumalacostraca</taxon>
        <taxon>Eucarida</taxon>
        <taxon>Decapoda</taxon>
        <taxon>Pleocyemata</taxon>
        <taxon>Anomura</taxon>
        <taxon>Galatheoidea</taxon>
        <taxon>Porcellanidae</taxon>
        <taxon>Petrolisthes</taxon>
    </lineage>
</organism>
<dbReference type="GO" id="GO:0000978">
    <property type="term" value="F:RNA polymerase II cis-regulatory region sequence-specific DNA binding"/>
    <property type="evidence" value="ECO:0007669"/>
    <property type="project" value="TreeGrafter"/>
</dbReference>
<dbReference type="AlphaFoldDB" id="A0AAE1NFR6"/>
<comment type="subcellular location">
    <subcellularLocation>
        <location evidence="1">Nucleus</location>
    </subcellularLocation>
</comment>
<keyword evidence="3" id="KW-0238">DNA-binding</keyword>
<protein>
    <recommendedName>
        <fullName evidence="8">BHLH domain-containing protein</fullName>
    </recommendedName>
</protein>
<feature type="compositionally biased region" description="Polar residues" evidence="7">
    <location>
        <begin position="227"/>
        <end position="249"/>
    </location>
</feature>
<feature type="compositionally biased region" description="Low complexity" evidence="7">
    <location>
        <begin position="172"/>
        <end position="193"/>
    </location>
</feature>
<dbReference type="InterPro" id="IPR036638">
    <property type="entry name" value="HLH_DNA-bd_sf"/>
</dbReference>
<dbReference type="SMART" id="SM00353">
    <property type="entry name" value="HLH"/>
    <property type="match status" value="1"/>
</dbReference>
<keyword evidence="5" id="KW-0539">Nucleus</keyword>
<dbReference type="PANTHER" id="PTHR15741">
    <property type="entry name" value="BASIC HELIX-LOOP-HELIX ZIP TRANSCRIPTION FACTOR"/>
    <property type="match status" value="1"/>
</dbReference>
<feature type="region of interest" description="Disordered" evidence="7">
    <location>
        <begin position="227"/>
        <end position="259"/>
    </location>
</feature>
<keyword evidence="2" id="KW-0805">Transcription regulation</keyword>
<dbReference type="InterPro" id="IPR011598">
    <property type="entry name" value="bHLH_dom"/>
</dbReference>
<keyword evidence="6" id="KW-0175">Coiled coil</keyword>
<evidence type="ECO:0000256" key="1">
    <source>
        <dbReference type="ARBA" id="ARBA00004123"/>
    </source>
</evidence>
<dbReference type="PROSITE" id="PS50888">
    <property type="entry name" value="BHLH"/>
    <property type="match status" value="1"/>
</dbReference>
<feature type="coiled-coil region" evidence="6">
    <location>
        <begin position="330"/>
        <end position="364"/>
    </location>
</feature>
<dbReference type="CDD" id="cd11405">
    <property type="entry name" value="bHLHzip_MLXIP_like"/>
    <property type="match status" value="1"/>
</dbReference>
<proteinExistence type="predicted"/>